<feature type="chain" id="PRO_5046957832" evidence="2">
    <location>
        <begin position="22"/>
        <end position="1378"/>
    </location>
</feature>
<reference evidence="4 5" key="1">
    <citation type="submission" date="2022-03" db="EMBL/GenBank/DDBJ databases">
        <title>Hymenobactersp. isolated from the air.</title>
        <authorList>
            <person name="Won M."/>
            <person name="Kwon S.-W."/>
        </authorList>
    </citation>
    <scope>NUCLEOTIDE SEQUENCE [LARGE SCALE GENOMIC DNA]</scope>
    <source>
        <strain evidence="4 5">KACC 22596</strain>
    </source>
</reference>
<sequence length="1378" mass="156237">MTSFRRLLFLLACCLPLGAYAQPAQPAKSKTVKEPKPPKETQKEIPSPGESDQNPHNSRPNYRKTGVNWERNTPPDSSRIRYRVFLIGDVGNPILPEKGGEPSLNYLRQQIMKAGKNSTTIFLGDNIYNYGMPEEGAYDRKVAEKRLTAQLDIFRGYPGEKYMTPGNHDWIQGNPGGLEQVNREQAFVENYMMKDSTAFSYTGDFFVPRDGCPGPFEVRVQDDLVLIALNSQWFVTAPANRPSGRDGGCGAENEDDVYAALEEVITRNKDKHIMVFAHHPLFSDGIHGGYFTLADHIFPLSIVFKYAFIPLPVIGSIYPFARKYGGINQDIPHPAYQAYRKNLLEIFGRHPNVVYAAGHEHNLQYYKEGSSHFIVSGSGCKTQHVKPGDGGGAIFSDKEKGWAQVNYYDDGQVWTEYFIPQGSGTTARRVFRTPMYAKTTGAIATNPAQPVSETALTTTNGVAGGKELPQTKDEIKENEKDKEKKKEKEAEVIAKAPIPTRRPDYRDSSVTVAIKPEYDRHGRFHNWLLGEHYRKEWATPVKFRTLDLANDKGGLMPYKTGGGKQTASLKVRNEAGYLYTLRGIDKDPAAVLPEQLRTGLAKAVLQDQISAQHPYASFVLPPLGTAAGILHTNPEPVYIPQDPLLGQYYAQFANLPAALEEDAKDSQDNVASLGFAKNLVSTDKMLSRLIDDNDNQVDQVAFARSRLFDMWIGDWDRHEDQWRWSESKDKDGDRRFVAVPEDRDIAFFKGDGVLPYLISRKFAVRNFQNFGYDYADFRGLNQTGMSNDRVFMSAVTREQWIAQAEYMKSHLTDEVIEKAFREKWPQQIFDLHGKEIIAKLKSRRDLLPKLAGDYADVLAEIVEVRGSKKREKFTVERLPGNKTHVVMRKINKEGKLTKVLYDRTFDDKVTDEVRLYGIDGKDVYDVRGDVKDGLKLRIIAGKGRDSIRTADRVGGLLHKTQIYDADTGNVINASSEARLRLEPGYEVSRYDYPHRFDLKDYRLDYVGPALYFGYNIDDGVLVGGGVTYRHYGFRREPYSWEQTIAANFAPARSAYNIRYTGQFTRIFKKTDLHIAAQYYGPQLLYNFFGIGNNTANLASEDERRGRVTVRSVNGAYRVRFQRLTIAPTFERKLFTFLKFGIGPQYDQFRVEQDPIGSVIKDSLTNRNGDLTYENRRFGIRASDFQTNQYLGGLMYLNLDASSSAKNPRIGLRWYNEFQYNWQLNSESLSFGRVSTEFRAYLTPNFPFHLTYAGRIGYQHNFGDYRFYQANTLGGTTNLRGYRRTRFAGRTAVYANFEPRLELFSFNAYLFPGKFGIMGLADVGRVYSDNDTGTYKGLNAFHSGFGGGIYIDILKQAVINATYSVGEEKLVFVGFDFLF</sequence>
<dbReference type="Pfam" id="PF00149">
    <property type="entry name" value="Metallophos"/>
    <property type="match status" value="1"/>
</dbReference>
<feature type="region of interest" description="Disordered" evidence="1">
    <location>
        <begin position="460"/>
        <end position="489"/>
    </location>
</feature>
<protein>
    <submittedName>
        <fullName evidence="4">Metallophosphoesterase</fullName>
    </submittedName>
</protein>
<dbReference type="PANTHER" id="PTHR43143:SF1">
    <property type="entry name" value="SERINE_THREONINE-PROTEIN PHOSPHATASE CPPED1"/>
    <property type="match status" value="1"/>
</dbReference>
<evidence type="ECO:0000259" key="3">
    <source>
        <dbReference type="Pfam" id="PF00149"/>
    </source>
</evidence>
<feature type="domain" description="Calcineurin-like phosphoesterase" evidence="3">
    <location>
        <begin position="83"/>
        <end position="294"/>
    </location>
</feature>
<proteinExistence type="predicted"/>
<dbReference type="PANTHER" id="PTHR43143">
    <property type="entry name" value="METALLOPHOSPHOESTERASE, CALCINEURIN SUPERFAMILY"/>
    <property type="match status" value="1"/>
</dbReference>
<evidence type="ECO:0000313" key="4">
    <source>
        <dbReference type="EMBL" id="UOE35660.1"/>
    </source>
</evidence>
<dbReference type="InterPro" id="IPR051918">
    <property type="entry name" value="STPP_CPPED1"/>
</dbReference>
<organism evidence="4 5">
    <name type="scientific">Hymenobacter monticola</name>
    <dbReference type="NCBI Taxonomy" id="1705399"/>
    <lineage>
        <taxon>Bacteria</taxon>
        <taxon>Pseudomonadati</taxon>
        <taxon>Bacteroidota</taxon>
        <taxon>Cytophagia</taxon>
        <taxon>Cytophagales</taxon>
        <taxon>Hymenobacteraceae</taxon>
        <taxon>Hymenobacter</taxon>
    </lineage>
</organism>
<dbReference type="RefSeq" id="WP_243518134.1">
    <property type="nucleotide sequence ID" value="NZ_CP094534.1"/>
</dbReference>
<evidence type="ECO:0000256" key="1">
    <source>
        <dbReference type="SAM" id="MobiDB-lite"/>
    </source>
</evidence>
<feature type="compositionally biased region" description="Polar residues" evidence="1">
    <location>
        <begin position="50"/>
        <end position="60"/>
    </location>
</feature>
<accession>A0ABY4B909</accession>
<gene>
    <name evidence="4" type="ORF">MTP16_08420</name>
</gene>
<dbReference type="SUPFAM" id="SSF56300">
    <property type="entry name" value="Metallo-dependent phosphatases"/>
    <property type="match status" value="1"/>
</dbReference>
<keyword evidence="5" id="KW-1185">Reference proteome</keyword>
<dbReference type="InterPro" id="IPR004843">
    <property type="entry name" value="Calcineurin-like_PHP"/>
</dbReference>
<feature type="compositionally biased region" description="Basic and acidic residues" evidence="1">
    <location>
        <begin position="469"/>
        <end position="489"/>
    </location>
</feature>
<feature type="region of interest" description="Disordered" evidence="1">
    <location>
        <begin position="24"/>
        <end position="74"/>
    </location>
</feature>
<evidence type="ECO:0000313" key="5">
    <source>
        <dbReference type="Proteomes" id="UP000831390"/>
    </source>
</evidence>
<feature type="signal peptide" evidence="2">
    <location>
        <begin position="1"/>
        <end position="21"/>
    </location>
</feature>
<keyword evidence="2" id="KW-0732">Signal</keyword>
<dbReference type="Gene3D" id="3.60.21.10">
    <property type="match status" value="2"/>
</dbReference>
<feature type="compositionally biased region" description="Basic and acidic residues" evidence="1">
    <location>
        <begin position="31"/>
        <end position="43"/>
    </location>
</feature>
<dbReference type="EMBL" id="CP094534">
    <property type="protein sequence ID" value="UOE35660.1"/>
    <property type="molecule type" value="Genomic_DNA"/>
</dbReference>
<dbReference type="InterPro" id="IPR029052">
    <property type="entry name" value="Metallo-depent_PP-like"/>
</dbReference>
<dbReference type="Proteomes" id="UP000831390">
    <property type="component" value="Chromosome"/>
</dbReference>
<evidence type="ECO:0000256" key="2">
    <source>
        <dbReference type="SAM" id="SignalP"/>
    </source>
</evidence>
<name>A0ABY4B909_9BACT</name>